<gene>
    <name evidence="1" type="ORF">MiSe_94540</name>
</gene>
<comment type="caution">
    <text evidence="1">The sequence shown here is derived from an EMBL/GenBank/DDBJ whole genome shotgun (WGS) entry which is preliminary data.</text>
</comment>
<protein>
    <submittedName>
        <fullName evidence="1">Uncharacterized protein</fullName>
    </submittedName>
</protein>
<evidence type="ECO:0000313" key="2">
    <source>
        <dbReference type="Proteomes" id="UP001050975"/>
    </source>
</evidence>
<dbReference type="RefSeq" id="WP_226594864.1">
    <property type="nucleotide sequence ID" value="NZ_BLAY01000457.1"/>
</dbReference>
<proteinExistence type="predicted"/>
<name>A0AAV3XS07_9CYAN</name>
<dbReference type="EMBL" id="BLAY01000457">
    <property type="protein sequence ID" value="GET44623.1"/>
    <property type="molecule type" value="Genomic_DNA"/>
</dbReference>
<keyword evidence="2" id="KW-1185">Reference proteome</keyword>
<dbReference type="Proteomes" id="UP001050975">
    <property type="component" value="Unassembled WGS sequence"/>
</dbReference>
<sequence length="98" mass="11173">MDLTQVQENQLLNSYLFGEYGKLIILPGDEEDDQVINCQPFLQTQLNFMPAKAGEYYFVKKQQSCLLECVSTKEATEYALGGSWDEVMGEDCWDVYPG</sequence>
<dbReference type="AlphaFoldDB" id="A0AAV3XS07"/>
<accession>A0AAV3XS07</accession>
<reference evidence="1" key="1">
    <citation type="submission" date="2019-10" db="EMBL/GenBank/DDBJ databases">
        <title>Draft genome sequece of Microseira wollei NIES-4236.</title>
        <authorList>
            <person name="Yamaguchi H."/>
            <person name="Suzuki S."/>
            <person name="Kawachi M."/>
        </authorList>
    </citation>
    <scope>NUCLEOTIDE SEQUENCE</scope>
    <source>
        <strain evidence="1">NIES-4236</strain>
    </source>
</reference>
<evidence type="ECO:0000313" key="1">
    <source>
        <dbReference type="EMBL" id="GET44623.1"/>
    </source>
</evidence>
<organism evidence="1 2">
    <name type="scientific">Microseira wollei NIES-4236</name>
    <dbReference type="NCBI Taxonomy" id="2530354"/>
    <lineage>
        <taxon>Bacteria</taxon>
        <taxon>Bacillati</taxon>
        <taxon>Cyanobacteriota</taxon>
        <taxon>Cyanophyceae</taxon>
        <taxon>Oscillatoriophycideae</taxon>
        <taxon>Aerosakkonematales</taxon>
        <taxon>Aerosakkonemataceae</taxon>
        <taxon>Microseira</taxon>
    </lineage>
</organism>